<dbReference type="InterPro" id="IPR050870">
    <property type="entry name" value="FAST_kinase"/>
</dbReference>
<dbReference type="GO" id="GO:0005759">
    <property type="term" value="C:mitochondrial matrix"/>
    <property type="evidence" value="ECO:0007669"/>
    <property type="project" value="TreeGrafter"/>
</dbReference>
<evidence type="ECO:0000313" key="1">
    <source>
        <dbReference type="EMBL" id="GBF92217.1"/>
    </source>
</evidence>
<reference evidence="1 2" key="1">
    <citation type="journal article" date="2018" name="Sci. Rep.">
        <title>Raphidocelis subcapitata (=Pseudokirchneriella subcapitata) provides an insight into genome evolution and environmental adaptations in the Sphaeropleales.</title>
        <authorList>
            <person name="Suzuki S."/>
            <person name="Yamaguchi H."/>
            <person name="Nakajima N."/>
            <person name="Kawachi M."/>
        </authorList>
    </citation>
    <scope>NUCLEOTIDE SEQUENCE [LARGE SCALE GENOMIC DNA]</scope>
    <source>
        <strain evidence="1 2">NIES-35</strain>
    </source>
</reference>
<dbReference type="Proteomes" id="UP000247498">
    <property type="component" value="Unassembled WGS sequence"/>
</dbReference>
<dbReference type="GO" id="GO:0003723">
    <property type="term" value="F:RNA binding"/>
    <property type="evidence" value="ECO:0007669"/>
    <property type="project" value="TreeGrafter"/>
</dbReference>
<dbReference type="GO" id="GO:0000963">
    <property type="term" value="P:mitochondrial RNA processing"/>
    <property type="evidence" value="ECO:0007669"/>
    <property type="project" value="TreeGrafter"/>
</dbReference>
<organism evidence="1 2">
    <name type="scientific">Raphidocelis subcapitata</name>
    <dbReference type="NCBI Taxonomy" id="307507"/>
    <lineage>
        <taxon>Eukaryota</taxon>
        <taxon>Viridiplantae</taxon>
        <taxon>Chlorophyta</taxon>
        <taxon>core chlorophytes</taxon>
        <taxon>Chlorophyceae</taxon>
        <taxon>CS clade</taxon>
        <taxon>Sphaeropleales</taxon>
        <taxon>Selenastraceae</taxon>
        <taxon>Raphidocelis</taxon>
    </lineage>
</organism>
<dbReference type="OrthoDB" id="537000at2759"/>
<keyword evidence="2" id="KW-1185">Reference proteome</keyword>
<proteinExistence type="predicted"/>
<dbReference type="EMBL" id="BDRX01000030">
    <property type="protein sequence ID" value="GBF92217.1"/>
    <property type="molecule type" value="Genomic_DNA"/>
</dbReference>
<protein>
    <recommendedName>
        <fullName evidence="3">RAP domain-containing protein</fullName>
    </recommendedName>
</protein>
<dbReference type="PANTHER" id="PTHR21228">
    <property type="entry name" value="FAST LEU-RICH DOMAIN-CONTAINING"/>
    <property type="match status" value="1"/>
</dbReference>
<name>A0A2V0P4V1_9CHLO</name>
<dbReference type="GO" id="GO:0009507">
    <property type="term" value="C:chloroplast"/>
    <property type="evidence" value="ECO:0007669"/>
    <property type="project" value="GOC"/>
</dbReference>
<comment type="caution">
    <text evidence="1">The sequence shown here is derived from an EMBL/GenBank/DDBJ whole genome shotgun (WGS) entry which is preliminary data.</text>
</comment>
<dbReference type="InParanoid" id="A0A2V0P4V1"/>
<dbReference type="GO" id="GO:0044528">
    <property type="term" value="P:regulation of mitochondrial mRNA stability"/>
    <property type="evidence" value="ECO:0007669"/>
    <property type="project" value="TreeGrafter"/>
</dbReference>
<evidence type="ECO:0008006" key="3">
    <source>
        <dbReference type="Google" id="ProtNLM"/>
    </source>
</evidence>
<accession>A0A2V0P4V1</accession>
<dbReference type="GO" id="GO:0035770">
    <property type="term" value="C:ribonucleoprotein granule"/>
    <property type="evidence" value="ECO:0007669"/>
    <property type="project" value="TreeGrafter"/>
</dbReference>
<dbReference type="STRING" id="307507.A0A2V0P4V1"/>
<gene>
    <name evidence="1" type="ORF">Rsub_05299</name>
</gene>
<dbReference type="GO" id="GO:1901259">
    <property type="term" value="P:chloroplast rRNA processing"/>
    <property type="evidence" value="ECO:0007669"/>
    <property type="project" value="TreeGrafter"/>
</dbReference>
<dbReference type="PANTHER" id="PTHR21228:SF40">
    <property type="entry name" value="LD45607P"/>
    <property type="match status" value="1"/>
</dbReference>
<evidence type="ECO:0000313" key="2">
    <source>
        <dbReference type="Proteomes" id="UP000247498"/>
    </source>
</evidence>
<sequence length="539" mass="53609">MRASSVALRALQRLASGGAAGDVLRAAVPSALASTSTTQQTLNGAWQQPSRGFAAAAPLSVAPVEGDLAGVLREIDAAISAEGAGPKDVADAALSLAYLQARGDRRLWGKIFAKAGALKAGFDAASLTAFLWAATTANVGHFKTAFDLAGPAAKLIGSFTPDQLATVVEALGKAGVNDPDLFKAVSDRVAAKGGEFTAAQLAKVLWGAAAAGAADGKLAKAATAALLGKLADASARDAAQATWALAKLGRADKPALDALSKALAAKSADAAPADAAAAVWALATLNHKPEAGALAKASAAIKAGAGELSTEQAIHAAWGLALLGGDKDAFAALLSAAGAAVAAAPDCVSVQALAALCEAQTLAIDRLGTQAPKLPDQVYAYAQGMYGLAADAAKARRPAAAAAFRSALATAAARAAGARYKPEIAAAVAALPRKTSDGLPVEMGLDLDKDLKVAILPLDAGSVSTTSPPHHLGAAEAAKRLLEARGYKVAPVLQSAFDAAKDDAGRAAVVLAAIKAAAPGSKVTALERQLSAPFDPYAE</sequence>
<dbReference type="AlphaFoldDB" id="A0A2V0P4V1"/>